<dbReference type="KEGG" id="vg:29078277"/>
<dbReference type="RefSeq" id="YP_009277749.1">
    <property type="nucleotide sequence ID" value="NC_031001.1"/>
</dbReference>
<sequence>MANYDKYNSKVGGFRAPLAADWSTDDLKKVIGVGLNASGQIVKGGGNTGLVGILVLTKALKAGDIVDPMVRGHVTDFGGNPGTIYYADASTGVVNATSAAGKYRIGHTVGKDFLVVDFNKTPVAA</sequence>
<reference evidence="1 2" key="1">
    <citation type="submission" date="2016-07" db="EMBL/GenBank/DDBJ databases">
        <authorList>
            <person name="Montgomery M.T."/>
            <person name="Pope W.H."/>
            <person name="Garlena R.A."/>
            <person name="Russell D.A."/>
            <person name="Jacobs-Sera D."/>
            <person name="Hendrix R.W."/>
            <person name="Hatfull G.F."/>
        </authorList>
    </citation>
    <scope>NUCLEOTIDE SEQUENCE [LARGE SCALE GENOMIC DNA]</scope>
</reference>
<protein>
    <submittedName>
        <fullName evidence="1">Uncharacterized protein</fullName>
    </submittedName>
</protein>
<organism evidence="1 2">
    <name type="scientific">Gordonia phage Terapin</name>
    <dbReference type="NCBI Taxonomy" id="1887654"/>
    <lineage>
        <taxon>Viruses</taxon>
        <taxon>Duplodnaviria</taxon>
        <taxon>Heunggongvirae</taxon>
        <taxon>Uroviricota</taxon>
        <taxon>Caudoviricetes</taxon>
        <taxon>Terapinvirus</taxon>
        <taxon>Terapinvirus terapin</taxon>
    </lineage>
</organism>
<evidence type="ECO:0000313" key="1">
    <source>
        <dbReference type="EMBL" id="AOE44822.1"/>
    </source>
</evidence>
<dbReference type="EMBL" id="KX557285">
    <property type="protein sequence ID" value="AOE44822.1"/>
    <property type="molecule type" value="Genomic_DNA"/>
</dbReference>
<keyword evidence="2" id="KW-1185">Reference proteome</keyword>
<accession>A0A1B3B1E2</accession>
<proteinExistence type="predicted"/>
<dbReference type="GeneID" id="29078277"/>
<name>A0A1B3B1E2_9CAUD</name>
<gene>
    <name evidence="1" type="primary">10</name>
    <name evidence="1" type="ORF">SEA_TERAPIN_10</name>
</gene>
<dbReference type="Proteomes" id="UP000204083">
    <property type="component" value="Segment"/>
</dbReference>
<dbReference type="OrthoDB" id="26285at10239"/>
<evidence type="ECO:0000313" key="2">
    <source>
        <dbReference type="Proteomes" id="UP000204083"/>
    </source>
</evidence>